<dbReference type="InterPro" id="IPR014031">
    <property type="entry name" value="Ketoacyl_synth_C"/>
</dbReference>
<feature type="compositionally biased region" description="Low complexity" evidence="7">
    <location>
        <begin position="2623"/>
        <end position="2651"/>
    </location>
</feature>
<dbReference type="GO" id="GO:0004315">
    <property type="term" value="F:3-oxoacyl-[acyl-carrier-protein] synthase activity"/>
    <property type="evidence" value="ECO:0007669"/>
    <property type="project" value="InterPro"/>
</dbReference>
<dbReference type="PROSITE" id="PS00606">
    <property type="entry name" value="KS3_1"/>
    <property type="match status" value="1"/>
</dbReference>
<dbReference type="Pfam" id="PF00195">
    <property type="entry name" value="Chal_sti_synt_N"/>
    <property type="match status" value="1"/>
</dbReference>
<dbReference type="PROSITE" id="PS52019">
    <property type="entry name" value="PKS_MFAS_DH"/>
    <property type="match status" value="1"/>
</dbReference>
<keyword evidence="4" id="KW-0808">Transferase</keyword>
<dbReference type="Gene3D" id="3.40.366.10">
    <property type="entry name" value="Malonyl-Coenzyme A Acyl Carrier Protein, domain 2"/>
    <property type="match status" value="1"/>
</dbReference>
<accession>D3B337</accession>
<sequence>MSFSENSPDSFLDLSTIIQEQQQQQENSVGLTGDVAIVGIGLRMPGGSKTPNEFWVQLLQSFDGVSLVSKERWAASFYENHIINNNYGGFLNMNEWKKFDPLFFGISPKEAPLIDPQQRMMLTLAWEALEDAQIPPFSLRGSKIGVFMGVSNYDYMKLQFKGAPSAELPPYTMTGTNGSIISNRISYCFDFRGPSITIDTACSSSLVSVNLGCQSILSGESEVALCGGVNALLDPSTSAAFSSLGVLNPDGHCRAFDADAKGYVRGEGAGIVVLKSLAAAERDGNRIYGVIRGGSTNEDGKFNKSSLTTPSISSQAENIRTTLNKAALNPSDIFYVEAHGTGTPVGDPIEVQALHEVFSANHSVGYPLKIGSVKSNIGHLESAAGIASLIKVCMMLKNRLLVPTINFNKPNPAIPFEDWNIDVVKQIEDFPEHSVRIGINSFGFGGSNCHLIIEEYQSISTDIENKQNDGFRYLVPLSANSQHSLNKYTEDIISNGDIHRNVDFKEFVMHQSLNKSHLSHRKVYFAKDWKEFIEQGVSVSSQLSASSTDNNDSSIDSVNSSKVVFVFCGQGPQWKGMGSELYQAESIYKETVDHIDSLFKPLFGYSILEKLISLPDDSLEIHHPIIAQPALFLLQCGLVSLYRQWGVEPSFVVGHSFGEVTSAYCSGALTLEEAVKIVYHRSSLQNITIGSGKMLAVTLTSDTFNADYHSKYPELEIACYNSLDSLVITGVEDKLQEFSNDLTALGIFNVFLKSPCSFHSSHQKVLKSRVFESLTDLPSVLHNKIPLFSTVTGSLQTDPVDARYIYRNLRHPVQFKGAIESIYDIASEPSDNLIFLEITPHPTLSYLINKIVPNANVIPSLYRNKDELVSFNTSIAILHCNGCNVNFTSQFSHQELSSPVWRERVNLLPRYQWDTDVYWNEPQYSIDCRLSGPSGTILGHQAIQGLQRYESIIDCNRRPFEYLKDHKVKGKALFPGAGYIDAIIQAMYPRQMDIMISSIEFQSPFFLVDGEQQYLETVFDEVTLNNNNSYKVQFFQKDGEKTQAWTKTANARLSLLQPTNDTTRVDIASLMSTCKFTTIGKTDLYQKISRLGLNYGPTFQRVESIDIGPDCSMANIPFHVKGGPHHILNACLIDNCFHGMLALLDNRQHFVVAQAENVHINLELLQHLNSQPVDNLYLYTKILHRGQFEITGSTQLLTPSGQNLLSMKRFTVKTLDKNHSDQIKFPCDNVFTMNWQTKESPLPSPFSIVPEKLPQQAAESQILMDFQFVLYCAKLVNQSLSKYLLGYNLLKFIATPIPELLTQYQIHSKFTRFLTRLQSILIDNRIDLDPNGELDADMSIQKAMILDRYPKALVEFELVERAANLIPALLTGDSSACHSLFENDLLSKFYTHSSSVTYYLEQLADTIQHAITSKLSEPRVFRILEIGGGTGSLTYRLLNTFNLILGGPKQRIEIEYTFTDVSAGFVTTMNEEIEKSAKLPHNFSMKFKTLDLERDVVAQGFLPGSYDMVLMSYVVHAVSNLPYALEQLNHITSPSGWLLFIEPSKNIIFSDIVFGCFHQWWQYSDNQRSDHCSLAPEQWSKLLHKEGFPQTITISPPNAMGQMGASHSFVVLSQKLPMNTEHLEDDIQKISLIVSKTQVHPTNPTRKLHKLLREASVSAHEVEIIESQNIETSMDRIKGSNYLFYFHGLETLSGNYKLVTQELVTLIQKLATIPVGSAPKLAIVTKNSCTLNSRNYLNASLIGIARTAANEYPTLSITMIDIDDEDTTDMKTLINLTGKSDKLADSEFIIKGGKILVPRLTPVPRDTLLESSGAYEKNINNVACLSDAKLGFHCVTRSPLGSSEIEISVKAVGLNFKDYLFMRGLLPQEIFRKGDIYNPPFGLECSGIISRIGEQVDQFSVGDEVVGFARHSLGSHVVTNQNLVVMKPSMLSYEEAASIPVVYCTAFYSLFNVAKLDTRHESVLIHGATGGVGMAALNLLKMKSALRVFATAGSTEKQELLKERFGEMLCGVYNSRTKEFADRIKETSSGVNVLLNTLSGEFMNANFESLASFGRIADLSVTHIYANEPLDMSNFKRDTSYSAVDLERLIDERPQLLQSMLSEIMDNISSGSLEIIPINVYSASKSRAAVESMSERKHIGKIVIDCKSIDKDILIPLFKSPTLVPIPNYKLDISNTVIITGQTGISLELIKWLANRSNASDIVVISRSSLGWKLETLIKRLQLNRSKPAIHHIQVDIANMDSLTSSVQKLEVPPIQAVFHLAAIYYDVPFDQVNIDVINKVHDPKVIGAINLHRLSIISGWKLDYFVLFSSITSITGYNGQASYNSSNAVLDALCNFRISAGLPSLSFNWGPLQSEGKVADNEAIEELFLNRGLPSLSLPRFFGALECALSGNESCHPPRQLIVSPINAQLYFDSFPHMRPKMAHLVVINENDNRLDNGKDDISLEERITNKVANLLSVNHSKLNPDTKLKEYGLDSLLTVQFKSWIDKEYEKNLFTHIQLSSSSIKNIIQKIANLATGTSKGTTTALLSASEDTSKAKFKVDVRTSPLPKLSYVLPRKSSVPNIELPSLLPITKEKSSLHNSTNNLPQYNKLQSSPVPSSKTNPLLRTVHAKSLINNGDRITSNTTGSNSSGRGTPLSSPTSSSPTRSLSPMLSLVMPTISNNINPYILGMGTAVPNGPLYQDDLGATMSKDFSDDPETVDKVVKIFEQSHIKTRHLFRNPLLPETSLKQRKNENISDVNGQFIKAAPSLSRESCEKAIKDWGGNVEDITHIVSVSSTGVVVPDINFLLIEKLGLNRDVERVSINFMGCLAGLSSLRAACSLACHNAKNRILVVCTEICSTHFTTNEGVDQIVASTIFADGSAAYILGCNPSIYERPLFEVLTSMNRSVPGTAHTMTWEISTNGWDLGLDQSIPHHIGGGIETFVRELLEKTKAQTHSTNFKDYEFLIHTGGKAILMSIENSLDIVSTQNSHSWSIYKAFGNMSSASVLFVMDHARKSKSLPQYSIGLAFGPGLAFEGCVLRNIC</sequence>
<dbReference type="Pfam" id="PF02801">
    <property type="entry name" value="Ketoacyl-synt_C"/>
    <property type="match status" value="1"/>
</dbReference>
<dbReference type="InterPro" id="IPR013217">
    <property type="entry name" value="Methyltransf_12"/>
</dbReference>
<proteinExistence type="predicted"/>
<gene>
    <name evidence="11" type="primary">stlA</name>
    <name evidence="11" type="ORF">PPL_02802</name>
</gene>
<dbReference type="InterPro" id="IPR020841">
    <property type="entry name" value="PKS_Beta-ketoAc_synthase_dom"/>
</dbReference>
<feature type="active site" description="Proton donor; for dehydratase activity" evidence="6">
    <location>
        <position position="1134"/>
    </location>
</feature>
<dbReference type="Pfam" id="PF00698">
    <property type="entry name" value="Acyl_transf_1"/>
    <property type="match status" value="1"/>
</dbReference>
<dbReference type="CDD" id="cd00833">
    <property type="entry name" value="PKS"/>
    <property type="match status" value="1"/>
</dbReference>
<dbReference type="InterPro" id="IPR049900">
    <property type="entry name" value="PKS_mFAS_DH"/>
</dbReference>
<dbReference type="InterPro" id="IPR001099">
    <property type="entry name" value="Chalcone/stilbene_synt_N"/>
</dbReference>
<dbReference type="Pfam" id="PF08240">
    <property type="entry name" value="ADH_N"/>
    <property type="match status" value="1"/>
</dbReference>
<dbReference type="SMART" id="SM00825">
    <property type="entry name" value="PKS_KS"/>
    <property type="match status" value="1"/>
</dbReference>
<dbReference type="Pfam" id="PF14765">
    <property type="entry name" value="PS-DH"/>
    <property type="match status" value="1"/>
</dbReference>
<dbReference type="GO" id="GO:0006633">
    <property type="term" value="P:fatty acid biosynthetic process"/>
    <property type="evidence" value="ECO:0007669"/>
    <property type="project" value="InterPro"/>
</dbReference>
<dbReference type="InterPro" id="IPR013968">
    <property type="entry name" value="PKS_KR"/>
</dbReference>
<dbReference type="CDD" id="cd00831">
    <property type="entry name" value="CHS_like"/>
    <property type="match status" value="1"/>
</dbReference>
<evidence type="ECO:0000256" key="1">
    <source>
        <dbReference type="ARBA" id="ARBA00001957"/>
    </source>
</evidence>
<feature type="region of interest" description="Disordered" evidence="7">
    <location>
        <begin position="2579"/>
        <end position="2651"/>
    </location>
</feature>
<dbReference type="PANTHER" id="PTHR45681:SF6">
    <property type="entry name" value="POLYKETIDE SYNTHASE 37"/>
    <property type="match status" value="1"/>
</dbReference>
<dbReference type="InterPro" id="IPR012328">
    <property type="entry name" value="Chalcone/stilbene_synt_C"/>
</dbReference>
<dbReference type="CDD" id="cd02440">
    <property type="entry name" value="AdoMet_MTases"/>
    <property type="match status" value="1"/>
</dbReference>
<dbReference type="CDD" id="cd08954">
    <property type="entry name" value="KR_1_FAS_SDR_x"/>
    <property type="match status" value="1"/>
</dbReference>
<dbReference type="PROSITE" id="PS52004">
    <property type="entry name" value="KS3_2"/>
    <property type="match status" value="1"/>
</dbReference>
<dbReference type="InterPro" id="IPR049551">
    <property type="entry name" value="PKS_DH_C"/>
</dbReference>
<dbReference type="InterPro" id="IPR014043">
    <property type="entry name" value="Acyl_transferase_dom"/>
</dbReference>
<dbReference type="SMART" id="SM00822">
    <property type="entry name" value="PKS_KR"/>
    <property type="match status" value="1"/>
</dbReference>
<dbReference type="SMART" id="SM00827">
    <property type="entry name" value="PKS_AT"/>
    <property type="match status" value="1"/>
</dbReference>
<dbReference type="InterPro" id="IPR036291">
    <property type="entry name" value="NAD(P)-bd_dom_sf"/>
</dbReference>
<evidence type="ECO:0000259" key="8">
    <source>
        <dbReference type="PROSITE" id="PS50075"/>
    </source>
</evidence>
<comment type="cofactor">
    <cofactor evidence="1">
        <name>pantetheine 4'-phosphate</name>
        <dbReference type="ChEBI" id="CHEBI:47942"/>
    </cofactor>
</comment>
<dbReference type="RefSeq" id="XP_020435852.1">
    <property type="nucleotide sequence ID" value="XM_020573780.1"/>
</dbReference>
<dbReference type="InterPro" id="IPR042104">
    <property type="entry name" value="PKS_dehydratase_sf"/>
</dbReference>
<protein>
    <submittedName>
        <fullName evidence="11">Putative polyketide synthase</fullName>
    </submittedName>
</protein>
<evidence type="ECO:0000256" key="5">
    <source>
        <dbReference type="ARBA" id="ARBA00023268"/>
    </source>
</evidence>
<dbReference type="Pfam" id="PF23297">
    <property type="entry name" value="ACP_SdgA_C"/>
    <property type="match status" value="1"/>
</dbReference>
<dbReference type="SMART" id="SM00829">
    <property type="entry name" value="PKS_ER"/>
    <property type="match status" value="1"/>
</dbReference>
<dbReference type="Gene3D" id="3.10.129.110">
    <property type="entry name" value="Polyketide synthase dehydratase"/>
    <property type="match status" value="1"/>
</dbReference>
<dbReference type="Gene3D" id="3.40.47.10">
    <property type="match status" value="3"/>
</dbReference>
<evidence type="ECO:0000256" key="3">
    <source>
        <dbReference type="ARBA" id="ARBA00022553"/>
    </source>
</evidence>
<comment type="caution">
    <text evidence="11">The sequence shown here is derived from an EMBL/GenBank/DDBJ whole genome shotgun (WGS) entry which is preliminary data.</text>
</comment>
<feature type="domain" description="PKS/mFAS DH" evidence="10">
    <location>
        <begin position="931"/>
        <end position="1221"/>
    </location>
</feature>
<dbReference type="SUPFAM" id="SSF52151">
    <property type="entry name" value="FabD/lysophospholipase-like"/>
    <property type="match status" value="1"/>
</dbReference>
<dbReference type="Pfam" id="PF08242">
    <property type="entry name" value="Methyltransf_12"/>
    <property type="match status" value="1"/>
</dbReference>
<dbReference type="SUPFAM" id="SSF55048">
    <property type="entry name" value="Probable ACP-binding domain of malonyl-CoA ACP transacylase"/>
    <property type="match status" value="1"/>
</dbReference>
<dbReference type="InterPro" id="IPR029063">
    <property type="entry name" value="SAM-dependent_MTases_sf"/>
</dbReference>
<evidence type="ECO:0000313" key="11">
    <source>
        <dbReference type="EMBL" id="EFA83735.1"/>
    </source>
</evidence>
<dbReference type="SMART" id="SM00826">
    <property type="entry name" value="PKS_DH"/>
    <property type="match status" value="1"/>
</dbReference>
<dbReference type="Pfam" id="PF13602">
    <property type="entry name" value="ADH_zinc_N_2"/>
    <property type="match status" value="1"/>
</dbReference>
<dbReference type="CDD" id="cd05195">
    <property type="entry name" value="enoyl_red"/>
    <property type="match status" value="1"/>
</dbReference>
<dbReference type="InterPro" id="IPR020843">
    <property type="entry name" value="ER"/>
</dbReference>
<evidence type="ECO:0000259" key="10">
    <source>
        <dbReference type="PROSITE" id="PS52019"/>
    </source>
</evidence>
<keyword evidence="12" id="KW-1185">Reference proteome</keyword>
<feature type="region of interest" description="N-terminal hotdog fold" evidence="6">
    <location>
        <begin position="931"/>
        <end position="1060"/>
    </location>
</feature>
<feature type="domain" description="Carrier" evidence="8">
    <location>
        <begin position="2440"/>
        <end position="2517"/>
    </location>
</feature>
<evidence type="ECO:0000256" key="4">
    <source>
        <dbReference type="ARBA" id="ARBA00022679"/>
    </source>
</evidence>
<dbReference type="Pfam" id="PF02797">
    <property type="entry name" value="Chal_sti_synt_C"/>
    <property type="match status" value="1"/>
</dbReference>
<dbReference type="InParanoid" id="D3B337"/>
<feature type="region of interest" description="C-terminal hotdog fold" evidence="6">
    <location>
        <begin position="1075"/>
        <end position="1221"/>
    </location>
</feature>
<evidence type="ECO:0000259" key="9">
    <source>
        <dbReference type="PROSITE" id="PS52004"/>
    </source>
</evidence>
<dbReference type="InterPro" id="IPR009081">
    <property type="entry name" value="PP-bd_ACP"/>
</dbReference>
<dbReference type="InterPro" id="IPR016036">
    <property type="entry name" value="Malonyl_transacylase_ACP-bd"/>
</dbReference>
<dbReference type="GeneID" id="31358325"/>
<dbReference type="SUPFAM" id="SSF53901">
    <property type="entry name" value="Thiolase-like"/>
    <property type="match status" value="3"/>
</dbReference>
<dbReference type="SUPFAM" id="SSF53335">
    <property type="entry name" value="S-adenosyl-L-methionine-dependent methyltransferases"/>
    <property type="match status" value="1"/>
</dbReference>
<dbReference type="SUPFAM" id="SSF50129">
    <property type="entry name" value="GroES-like"/>
    <property type="match status" value="1"/>
</dbReference>
<evidence type="ECO:0000256" key="2">
    <source>
        <dbReference type="ARBA" id="ARBA00022450"/>
    </source>
</evidence>
<feature type="compositionally biased region" description="Polar residues" evidence="7">
    <location>
        <begin position="2580"/>
        <end position="2606"/>
    </location>
</feature>
<dbReference type="SUPFAM" id="SSF51735">
    <property type="entry name" value="NAD(P)-binding Rossmann-fold domains"/>
    <property type="match status" value="3"/>
</dbReference>
<dbReference type="Pfam" id="PF00109">
    <property type="entry name" value="ketoacyl-synt"/>
    <property type="match status" value="1"/>
</dbReference>
<name>D3B337_HETP5</name>
<dbReference type="Pfam" id="PF16197">
    <property type="entry name" value="KAsynt_C_assoc"/>
    <property type="match status" value="1"/>
</dbReference>
<dbReference type="InterPro" id="IPR011032">
    <property type="entry name" value="GroES-like_sf"/>
</dbReference>
<dbReference type="InterPro" id="IPR049552">
    <property type="entry name" value="PKS_DH_N"/>
</dbReference>
<dbReference type="InterPro" id="IPR050444">
    <property type="entry name" value="Polyketide_Synthase"/>
</dbReference>
<feature type="active site" description="Proton acceptor; for dehydratase activity" evidence="6">
    <location>
        <position position="966"/>
    </location>
</feature>
<evidence type="ECO:0000256" key="6">
    <source>
        <dbReference type="PROSITE-ProRule" id="PRU01363"/>
    </source>
</evidence>
<dbReference type="InterPro" id="IPR020807">
    <property type="entry name" value="PKS_DH"/>
</dbReference>
<dbReference type="InterPro" id="IPR018201">
    <property type="entry name" value="Ketoacyl_synth_AS"/>
</dbReference>
<dbReference type="Gene3D" id="3.30.70.3290">
    <property type="match status" value="1"/>
</dbReference>
<feature type="domain" description="Ketosynthase family 3 (KS3)" evidence="9">
    <location>
        <begin position="32"/>
        <end position="455"/>
    </location>
</feature>
<dbReference type="InterPro" id="IPR013154">
    <property type="entry name" value="ADH-like_N"/>
</dbReference>
<dbReference type="Pfam" id="PF21089">
    <property type="entry name" value="PKS_DH_N"/>
    <property type="match status" value="1"/>
</dbReference>
<dbReference type="PANTHER" id="PTHR45681">
    <property type="entry name" value="POLYKETIDE SYNTHASE 44-RELATED"/>
    <property type="match status" value="1"/>
</dbReference>
<keyword evidence="3" id="KW-0597">Phosphoprotein</keyword>
<dbReference type="InterPro" id="IPR014030">
    <property type="entry name" value="Ketoacyl_synth_N"/>
</dbReference>
<dbReference type="InterPro" id="IPR057326">
    <property type="entry name" value="KR_dom"/>
</dbReference>
<dbReference type="PROSITE" id="PS50075">
    <property type="entry name" value="CARRIER"/>
    <property type="match status" value="1"/>
</dbReference>
<dbReference type="STRING" id="670386.D3B337"/>
<dbReference type="Pfam" id="PF08659">
    <property type="entry name" value="KR"/>
    <property type="match status" value="1"/>
</dbReference>
<dbReference type="Gene3D" id="3.90.180.10">
    <property type="entry name" value="Medium-chain alcohol dehydrogenases, catalytic domain"/>
    <property type="match status" value="1"/>
</dbReference>
<dbReference type="Gene3D" id="1.10.1200.10">
    <property type="entry name" value="ACP-like"/>
    <property type="match status" value="1"/>
</dbReference>
<dbReference type="Gene3D" id="3.40.50.720">
    <property type="entry name" value="NAD(P)-binding Rossmann-like Domain"/>
    <property type="match status" value="3"/>
</dbReference>
<evidence type="ECO:0000256" key="7">
    <source>
        <dbReference type="SAM" id="MobiDB-lite"/>
    </source>
</evidence>
<evidence type="ECO:0000313" key="12">
    <source>
        <dbReference type="Proteomes" id="UP000001396"/>
    </source>
</evidence>
<reference evidence="11 12" key="1">
    <citation type="journal article" date="2011" name="Genome Res.">
        <title>Phylogeny-wide analysis of social amoeba genomes highlights ancient origins for complex intercellular communication.</title>
        <authorList>
            <person name="Heidel A.J."/>
            <person name="Lawal H.M."/>
            <person name="Felder M."/>
            <person name="Schilde C."/>
            <person name="Helps N.R."/>
            <person name="Tunggal B."/>
            <person name="Rivero F."/>
            <person name="John U."/>
            <person name="Schleicher M."/>
            <person name="Eichinger L."/>
            <person name="Platzer M."/>
            <person name="Noegel A.A."/>
            <person name="Schaap P."/>
            <person name="Gloeckner G."/>
        </authorList>
    </citation>
    <scope>NUCLEOTIDE SEQUENCE [LARGE SCALE GENOMIC DNA]</scope>
    <source>
        <strain evidence="12">ATCC 26659 / Pp 5 / PN500</strain>
    </source>
</reference>
<dbReference type="InterPro" id="IPR036736">
    <property type="entry name" value="ACP-like_sf"/>
</dbReference>
<dbReference type="InterPro" id="IPR016039">
    <property type="entry name" value="Thiolase-like"/>
</dbReference>
<dbReference type="InterPro" id="IPR001227">
    <property type="entry name" value="Ac_transferase_dom_sf"/>
</dbReference>
<dbReference type="InterPro" id="IPR032821">
    <property type="entry name" value="PKS_assoc"/>
</dbReference>
<dbReference type="Gene3D" id="3.40.50.150">
    <property type="entry name" value="Vaccinia Virus protein VP39"/>
    <property type="match status" value="1"/>
</dbReference>
<dbReference type="EMBL" id="ADBJ01000010">
    <property type="protein sequence ID" value="EFA83735.1"/>
    <property type="molecule type" value="Genomic_DNA"/>
</dbReference>
<dbReference type="Proteomes" id="UP000001396">
    <property type="component" value="Unassembled WGS sequence"/>
</dbReference>
<keyword evidence="2" id="KW-0596">Phosphopantetheine</keyword>
<keyword evidence="5" id="KW-0511">Multifunctional enzyme</keyword>
<dbReference type="OMA" id="KDVQHYT"/>
<dbReference type="SUPFAM" id="SSF47336">
    <property type="entry name" value="ACP-like"/>
    <property type="match status" value="1"/>
</dbReference>
<organism evidence="11 12">
    <name type="scientific">Heterostelium pallidum (strain ATCC 26659 / Pp 5 / PN500)</name>
    <name type="common">Cellular slime mold</name>
    <name type="synonym">Polysphondylium pallidum</name>
    <dbReference type="NCBI Taxonomy" id="670386"/>
    <lineage>
        <taxon>Eukaryota</taxon>
        <taxon>Amoebozoa</taxon>
        <taxon>Evosea</taxon>
        <taxon>Eumycetozoa</taxon>
        <taxon>Dictyostelia</taxon>
        <taxon>Acytosteliales</taxon>
        <taxon>Acytosteliaceae</taxon>
        <taxon>Heterostelium</taxon>
    </lineage>
</organism>
<dbReference type="GO" id="GO:0016491">
    <property type="term" value="F:oxidoreductase activity"/>
    <property type="evidence" value="ECO:0007669"/>
    <property type="project" value="InterPro"/>
</dbReference>
<dbReference type="InterPro" id="IPR016035">
    <property type="entry name" value="Acyl_Trfase/lysoPLipase"/>
</dbReference>